<dbReference type="Pfam" id="PF13692">
    <property type="entry name" value="Glyco_trans_1_4"/>
    <property type="match status" value="1"/>
</dbReference>
<dbReference type="Proteomes" id="UP000002384">
    <property type="component" value="Chromosome"/>
</dbReference>
<dbReference type="EMBL" id="CP001291">
    <property type="protein sequence ID" value="ACK72618.1"/>
    <property type="molecule type" value="Genomic_DNA"/>
</dbReference>
<organism evidence="3 4">
    <name type="scientific">Gloeothece citriformis (strain PCC 7424)</name>
    <name type="common">Cyanothece sp. (strain PCC 7424)</name>
    <dbReference type="NCBI Taxonomy" id="65393"/>
    <lineage>
        <taxon>Bacteria</taxon>
        <taxon>Bacillati</taxon>
        <taxon>Cyanobacteriota</taxon>
        <taxon>Cyanophyceae</taxon>
        <taxon>Oscillatoriophycideae</taxon>
        <taxon>Chroococcales</taxon>
        <taxon>Aphanothecaceae</taxon>
        <taxon>Gloeothece</taxon>
        <taxon>Gloeothece citriformis</taxon>
    </lineage>
</organism>
<dbReference type="Pfam" id="PF13439">
    <property type="entry name" value="Glyco_transf_4"/>
    <property type="match status" value="1"/>
</dbReference>
<dbReference type="GO" id="GO:0009103">
    <property type="term" value="P:lipopolysaccharide biosynthetic process"/>
    <property type="evidence" value="ECO:0007669"/>
    <property type="project" value="TreeGrafter"/>
</dbReference>
<gene>
    <name evidence="3" type="ordered locus">PCC7424_4248</name>
</gene>
<dbReference type="KEGG" id="cyc:PCC7424_4248"/>
<dbReference type="SUPFAM" id="SSF53756">
    <property type="entry name" value="UDP-Glycosyltransferase/glycogen phosphorylase"/>
    <property type="match status" value="1"/>
</dbReference>
<keyword evidence="4" id="KW-1185">Reference proteome</keyword>
<dbReference type="STRING" id="65393.PCC7424_4248"/>
<keyword evidence="1 3" id="KW-0808">Transferase</keyword>
<protein>
    <submittedName>
        <fullName evidence="3">Glycosyl transferase group 1</fullName>
    </submittedName>
</protein>
<dbReference type="AlphaFoldDB" id="B7K6R9"/>
<dbReference type="Gene3D" id="3.40.50.2000">
    <property type="entry name" value="Glycogen Phosphorylase B"/>
    <property type="match status" value="2"/>
</dbReference>
<dbReference type="CAZy" id="GT4">
    <property type="family name" value="Glycosyltransferase Family 4"/>
</dbReference>
<feature type="domain" description="Glycosyltransferase subfamily 4-like N-terminal" evidence="2">
    <location>
        <begin position="20"/>
        <end position="174"/>
    </location>
</feature>
<reference evidence="4" key="1">
    <citation type="journal article" date="2011" name="MBio">
        <title>Novel metabolic attributes of the genus Cyanothece, comprising a group of unicellular nitrogen-fixing Cyanobacteria.</title>
        <authorList>
            <person name="Bandyopadhyay A."/>
            <person name="Elvitigala T."/>
            <person name="Welsh E."/>
            <person name="Stockel J."/>
            <person name="Liberton M."/>
            <person name="Min H."/>
            <person name="Sherman L.A."/>
            <person name="Pakrasi H.B."/>
        </authorList>
    </citation>
    <scope>NUCLEOTIDE SEQUENCE [LARGE SCALE GENOMIC DNA]</scope>
    <source>
        <strain evidence="4">PCC 7424</strain>
    </source>
</reference>
<dbReference type="PANTHER" id="PTHR46401:SF2">
    <property type="entry name" value="GLYCOSYLTRANSFERASE WBBK-RELATED"/>
    <property type="match status" value="1"/>
</dbReference>
<name>B7K6R9_GLOC7</name>
<dbReference type="HOGENOM" id="CLU_766664_0_0_3"/>
<dbReference type="RefSeq" id="WP_015956203.1">
    <property type="nucleotide sequence ID" value="NC_011729.1"/>
</dbReference>
<proteinExistence type="predicted"/>
<evidence type="ECO:0000259" key="2">
    <source>
        <dbReference type="Pfam" id="PF13439"/>
    </source>
</evidence>
<dbReference type="PANTHER" id="PTHR46401">
    <property type="entry name" value="GLYCOSYLTRANSFERASE WBBK-RELATED"/>
    <property type="match status" value="1"/>
</dbReference>
<evidence type="ECO:0000313" key="4">
    <source>
        <dbReference type="Proteomes" id="UP000002384"/>
    </source>
</evidence>
<sequence>MLKIHLIRTYYPHWCQYSGIHQFVKYLDTQQYQVDIWRASDNHDDFPLKNLAIRYGLHTLVQMQGMKWYKLSDLMAEWKAFQKFRTHSVDIIHYLDGEHTAQFLPLLFKLPKRKRPKMIATYHQPPELLDSLLAKEVIPHLDAITVVSPQQVSYFSQLTEPHKIHSILHGIDINYFKPDNSLKENGKFKCLTVGRYLRDFEVLRQVAEKLENYENIEFHVVSSVATEVENLANVTVYRDIDDASLLTLYQQSNTLFLPLINSTANNALLEGIACGLPVITTRLPSVQDYLSDQAAFFIPKNDPEQFVEAILNLANHSQLCQTMGESARNRAKELDWQLIVSQYEKVYSKVVETDGD</sequence>
<dbReference type="InterPro" id="IPR028098">
    <property type="entry name" value="Glyco_trans_4-like_N"/>
</dbReference>
<evidence type="ECO:0000256" key="1">
    <source>
        <dbReference type="ARBA" id="ARBA00022679"/>
    </source>
</evidence>
<evidence type="ECO:0000313" key="3">
    <source>
        <dbReference type="EMBL" id="ACK72618.1"/>
    </source>
</evidence>
<dbReference type="OrthoDB" id="9787617at2"/>
<accession>B7K6R9</accession>
<dbReference type="CDD" id="cd03801">
    <property type="entry name" value="GT4_PimA-like"/>
    <property type="match status" value="1"/>
</dbReference>
<dbReference type="GO" id="GO:0016757">
    <property type="term" value="F:glycosyltransferase activity"/>
    <property type="evidence" value="ECO:0007669"/>
    <property type="project" value="TreeGrafter"/>
</dbReference>
<dbReference type="eggNOG" id="COG0438">
    <property type="taxonomic scope" value="Bacteria"/>
</dbReference>